<dbReference type="Proteomes" id="UP000325286">
    <property type="component" value="Chromosome"/>
</dbReference>
<dbReference type="KEGG" id="rul:UC8_12020"/>
<dbReference type="InterPro" id="IPR045886">
    <property type="entry name" value="ThiF/MoeB/HesA"/>
</dbReference>
<dbReference type="GO" id="GO:0061605">
    <property type="term" value="F:molybdopterin-synthase adenylyltransferase activity"/>
    <property type="evidence" value="ECO:0007669"/>
    <property type="project" value="UniProtKB-EC"/>
</dbReference>
<dbReference type="PANTHER" id="PTHR10953:SF102">
    <property type="entry name" value="ADENYLYLTRANSFERASE AND SULFURTRANSFERASE MOCS3"/>
    <property type="match status" value="1"/>
</dbReference>
<dbReference type="GO" id="GO:0005737">
    <property type="term" value="C:cytoplasm"/>
    <property type="evidence" value="ECO:0007669"/>
    <property type="project" value="TreeGrafter"/>
</dbReference>
<evidence type="ECO:0000256" key="1">
    <source>
        <dbReference type="SAM" id="MobiDB-lite"/>
    </source>
</evidence>
<organism evidence="3 4">
    <name type="scientific">Roseimaritima ulvae</name>
    <dbReference type="NCBI Taxonomy" id="980254"/>
    <lineage>
        <taxon>Bacteria</taxon>
        <taxon>Pseudomonadati</taxon>
        <taxon>Planctomycetota</taxon>
        <taxon>Planctomycetia</taxon>
        <taxon>Pirellulales</taxon>
        <taxon>Pirellulaceae</taxon>
        <taxon>Roseimaritima</taxon>
    </lineage>
</organism>
<dbReference type="InterPro" id="IPR035985">
    <property type="entry name" value="Ubiquitin-activating_enz"/>
</dbReference>
<evidence type="ECO:0000313" key="3">
    <source>
        <dbReference type="EMBL" id="QEG39241.1"/>
    </source>
</evidence>
<dbReference type="SUPFAM" id="SSF69572">
    <property type="entry name" value="Activating enzymes of the ubiquitin-like proteins"/>
    <property type="match status" value="1"/>
</dbReference>
<evidence type="ECO:0000313" key="4">
    <source>
        <dbReference type="Proteomes" id="UP000325286"/>
    </source>
</evidence>
<keyword evidence="3" id="KW-0548">Nucleotidyltransferase</keyword>
<evidence type="ECO:0000259" key="2">
    <source>
        <dbReference type="Pfam" id="PF00899"/>
    </source>
</evidence>
<dbReference type="PANTHER" id="PTHR10953">
    <property type="entry name" value="UBIQUITIN-ACTIVATING ENZYME E1"/>
    <property type="match status" value="1"/>
</dbReference>
<accession>A0A5B9QZ16</accession>
<dbReference type="CDD" id="cd00757">
    <property type="entry name" value="ThiF_MoeB_HesA_family"/>
    <property type="match status" value="1"/>
</dbReference>
<dbReference type="InterPro" id="IPR000594">
    <property type="entry name" value="ThiF_NAD_FAD-bd"/>
</dbReference>
<feature type="region of interest" description="Disordered" evidence="1">
    <location>
        <begin position="1"/>
        <end position="20"/>
    </location>
</feature>
<dbReference type="AlphaFoldDB" id="A0A5B9QZ16"/>
<gene>
    <name evidence="3" type="primary">moeB_1</name>
    <name evidence="3" type="ORF">UC8_12020</name>
</gene>
<dbReference type="GO" id="GO:0008641">
    <property type="term" value="F:ubiquitin-like modifier activating enzyme activity"/>
    <property type="evidence" value="ECO:0007669"/>
    <property type="project" value="InterPro"/>
</dbReference>
<sequence length="275" mass="30711">MLFPRSSERRDDNVRHTPHYAMDMPPLPTLTSEERSIYEWQMWVPDFGEAGQQKLKDASVMISRVGGVGSVVAYELAAAGVGKMVLAHAGNVKPSDLNRQLLMTHDWIGKPRIESIRRRLLELNPRLEIVAVEENVSFENAGALVEQCDLVVDCAPLFPERFAMNEHAVRQGKPMVECAMYEFEAHITSIIPARSPCLRCLFPEAPPTWKRQFPVFGAVSGTVACMGAVEAIKIIAGLGDPLTGRLLKMDLREMSFRTLKYARRDDCPVCSQPSN</sequence>
<dbReference type="EMBL" id="CP042914">
    <property type="protein sequence ID" value="QEG39241.1"/>
    <property type="molecule type" value="Genomic_DNA"/>
</dbReference>
<dbReference type="GO" id="GO:0004792">
    <property type="term" value="F:thiosulfate-cyanide sulfurtransferase activity"/>
    <property type="evidence" value="ECO:0007669"/>
    <property type="project" value="TreeGrafter"/>
</dbReference>
<proteinExistence type="predicted"/>
<feature type="compositionally biased region" description="Basic and acidic residues" evidence="1">
    <location>
        <begin position="1"/>
        <end position="15"/>
    </location>
</feature>
<feature type="domain" description="THIF-type NAD/FAD binding fold" evidence="2">
    <location>
        <begin position="39"/>
        <end position="269"/>
    </location>
</feature>
<dbReference type="EC" id="2.7.7.80" evidence="3"/>
<reference evidence="3 4" key="1">
    <citation type="submission" date="2019-08" db="EMBL/GenBank/DDBJ databases">
        <title>Deep-cultivation of Planctomycetes and their phenomic and genomic characterization uncovers novel biology.</title>
        <authorList>
            <person name="Wiegand S."/>
            <person name="Jogler M."/>
            <person name="Boedeker C."/>
            <person name="Pinto D."/>
            <person name="Vollmers J."/>
            <person name="Rivas-Marin E."/>
            <person name="Kohn T."/>
            <person name="Peeters S.H."/>
            <person name="Heuer A."/>
            <person name="Rast P."/>
            <person name="Oberbeckmann S."/>
            <person name="Bunk B."/>
            <person name="Jeske O."/>
            <person name="Meyerdierks A."/>
            <person name="Storesund J.E."/>
            <person name="Kallscheuer N."/>
            <person name="Luecker S."/>
            <person name="Lage O.M."/>
            <person name="Pohl T."/>
            <person name="Merkel B.J."/>
            <person name="Hornburger P."/>
            <person name="Mueller R.-W."/>
            <person name="Bruemmer F."/>
            <person name="Labrenz M."/>
            <person name="Spormann A.M."/>
            <person name="Op den Camp H."/>
            <person name="Overmann J."/>
            <person name="Amann R."/>
            <person name="Jetten M.S.M."/>
            <person name="Mascher T."/>
            <person name="Medema M.H."/>
            <person name="Devos D.P."/>
            <person name="Kaster A.-K."/>
            <person name="Ovreas L."/>
            <person name="Rohde M."/>
            <person name="Galperin M.Y."/>
            <person name="Jogler C."/>
        </authorList>
    </citation>
    <scope>NUCLEOTIDE SEQUENCE [LARGE SCALE GENOMIC DNA]</scope>
    <source>
        <strain evidence="3 4">UC8</strain>
    </source>
</reference>
<dbReference type="Pfam" id="PF00899">
    <property type="entry name" value="ThiF"/>
    <property type="match status" value="1"/>
</dbReference>
<name>A0A5B9QZ16_9BACT</name>
<protein>
    <submittedName>
        <fullName evidence="3">Molybdopterin-synthase adenylyltransferase</fullName>
        <ecNumber evidence="3">2.7.7.80</ecNumber>
    </submittedName>
</protein>
<keyword evidence="4" id="KW-1185">Reference proteome</keyword>
<keyword evidence="3" id="KW-0808">Transferase</keyword>
<dbReference type="Gene3D" id="3.40.50.720">
    <property type="entry name" value="NAD(P)-binding Rossmann-like Domain"/>
    <property type="match status" value="1"/>
</dbReference>